<dbReference type="Gramene" id="CDY43349">
    <property type="protein sequence ID" value="CDY43349"/>
    <property type="gene ID" value="GSBRNA2T00076406001"/>
</dbReference>
<dbReference type="AlphaFoldDB" id="A0A078I167"/>
<sequence>MGYVSAPCSSGLTFPADPMMLCSEIYDSQSLLEPQESVEIKRFCEDICKLILRWYMFNNYQFLLNQFSYKVVSEIDMFSMRVLHWVLS</sequence>
<name>A0A078I167_BRANA</name>
<protein>
    <submittedName>
        <fullName evidence="1">BnaC04g25070D protein</fullName>
    </submittedName>
</protein>
<dbReference type="PaxDb" id="3708-A0A078I167"/>
<dbReference type="EMBL" id="LK032553">
    <property type="protein sequence ID" value="CDY43349.1"/>
    <property type="molecule type" value="Genomic_DNA"/>
</dbReference>
<gene>
    <name evidence="1" type="primary">BnaC04g25070D</name>
    <name evidence="1" type="ORF">GSBRNA2T00076406001</name>
</gene>
<keyword evidence="2" id="KW-1185">Reference proteome</keyword>
<evidence type="ECO:0000313" key="1">
    <source>
        <dbReference type="EMBL" id="CDY43349.1"/>
    </source>
</evidence>
<organism evidence="1 2">
    <name type="scientific">Brassica napus</name>
    <name type="common">Rape</name>
    <dbReference type="NCBI Taxonomy" id="3708"/>
    <lineage>
        <taxon>Eukaryota</taxon>
        <taxon>Viridiplantae</taxon>
        <taxon>Streptophyta</taxon>
        <taxon>Embryophyta</taxon>
        <taxon>Tracheophyta</taxon>
        <taxon>Spermatophyta</taxon>
        <taxon>Magnoliopsida</taxon>
        <taxon>eudicotyledons</taxon>
        <taxon>Gunneridae</taxon>
        <taxon>Pentapetalae</taxon>
        <taxon>rosids</taxon>
        <taxon>malvids</taxon>
        <taxon>Brassicales</taxon>
        <taxon>Brassicaceae</taxon>
        <taxon>Brassiceae</taxon>
        <taxon>Brassica</taxon>
    </lineage>
</organism>
<dbReference type="Proteomes" id="UP000028999">
    <property type="component" value="Unassembled WGS sequence"/>
</dbReference>
<evidence type="ECO:0000313" key="2">
    <source>
        <dbReference type="Proteomes" id="UP000028999"/>
    </source>
</evidence>
<reference evidence="1 2" key="1">
    <citation type="journal article" date="2014" name="Science">
        <title>Plant genetics. Early allopolyploid evolution in the post-Neolithic Brassica napus oilseed genome.</title>
        <authorList>
            <person name="Chalhoub B."/>
            <person name="Denoeud F."/>
            <person name="Liu S."/>
            <person name="Parkin I.A."/>
            <person name="Tang H."/>
            <person name="Wang X."/>
            <person name="Chiquet J."/>
            <person name="Belcram H."/>
            <person name="Tong C."/>
            <person name="Samans B."/>
            <person name="Correa M."/>
            <person name="Da Silva C."/>
            <person name="Just J."/>
            <person name="Falentin C."/>
            <person name="Koh C.S."/>
            <person name="Le Clainche I."/>
            <person name="Bernard M."/>
            <person name="Bento P."/>
            <person name="Noel B."/>
            <person name="Labadie K."/>
            <person name="Alberti A."/>
            <person name="Charles M."/>
            <person name="Arnaud D."/>
            <person name="Guo H."/>
            <person name="Daviaud C."/>
            <person name="Alamery S."/>
            <person name="Jabbari K."/>
            <person name="Zhao M."/>
            <person name="Edger P.P."/>
            <person name="Chelaifa H."/>
            <person name="Tack D."/>
            <person name="Lassalle G."/>
            <person name="Mestiri I."/>
            <person name="Schnel N."/>
            <person name="Le Paslier M.C."/>
            <person name="Fan G."/>
            <person name="Renault V."/>
            <person name="Bayer P.E."/>
            <person name="Golicz A.A."/>
            <person name="Manoli S."/>
            <person name="Lee T.H."/>
            <person name="Thi V.H."/>
            <person name="Chalabi S."/>
            <person name="Hu Q."/>
            <person name="Fan C."/>
            <person name="Tollenaere R."/>
            <person name="Lu Y."/>
            <person name="Battail C."/>
            <person name="Shen J."/>
            <person name="Sidebottom C.H."/>
            <person name="Wang X."/>
            <person name="Canaguier A."/>
            <person name="Chauveau A."/>
            <person name="Berard A."/>
            <person name="Deniot G."/>
            <person name="Guan M."/>
            <person name="Liu Z."/>
            <person name="Sun F."/>
            <person name="Lim Y.P."/>
            <person name="Lyons E."/>
            <person name="Town C.D."/>
            <person name="Bancroft I."/>
            <person name="Wang X."/>
            <person name="Meng J."/>
            <person name="Ma J."/>
            <person name="Pires J.C."/>
            <person name="King G.J."/>
            <person name="Brunel D."/>
            <person name="Delourme R."/>
            <person name="Renard M."/>
            <person name="Aury J.M."/>
            <person name="Adams K.L."/>
            <person name="Batley J."/>
            <person name="Snowdon R.J."/>
            <person name="Tost J."/>
            <person name="Edwards D."/>
            <person name="Zhou Y."/>
            <person name="Hua W."/>
            <person name="Sharpe A.G."/>
            <person name="Paterson A.H."/>
            <person name="Guan C."/>
            <person name="Wincker P."/>
        </authorList>
    </citation>
    <scope>NUCLEOTIDE SEQUENCE [LARGE SCALE GENOMIC DNA]</scope>
    <source>
        <strain evidence="2">cv. Darmor-bzh</strain>
    </source>
</reference>
<proteinExistence type="predicted"/>
<accession>A0A078I167</accession>